<dbReference type="Proteomes" id="UP000199473">
    <property type="component" value="Unassembled WGS sequence"/>
</dbReference>
<dbReference type="EMBL" id="FOSQ01000016">
    <property type="protein sequence ID" value="SFL05677.1"/>
    <property type="molecule type" value="Genomic_DNA"/>
</dbReference>
<evidence type="ECO:0000256" key="1">
    <source>
        <dbReference type="SAM" id="MobiDB-lite"/>
    </source>
</evidence>
<sequence>MPQRSAPKDIEKMIYETAKALALAGNGVGTPRVVKLYIDDAREVLRGVANAAKRQGWTVDEMVLALDPPKPKLKPGERHQGPPLASSEP</sequence>
<gene>
    <name evidence="2" type="ORF">SAMN02745775_116113</name>
</gene>
<proteinExistence type="predicted"/>
<accession>A0A1I4EMB7</accession>
<feature type="region of interest" description="Disordered" evidence="1">
    <location>
        <begin position="68"/>
        <end position="89"/>
    </location>
</feature>
<protein>
    <submittedName>
        <fullName evidence="2">Uncharacterized protein</fullName>
    </submittedName>
</protein>
<dbReference type="STRING" id="1123062.SAMN02745775_116113"/>
<organism evidence="2 3">
    <name type="scientific">Falsiroseomonas stagni DSM 19981</name>
    <dbReference type="NCBI Taxonomy" id="1123062"/>
    <lineage>
        <taxon>Bacteria</taxon>
        <taxon>Pseudomonadati</taxon>
        <taxon>Pseudomonadota</taxon>
        <taxon>Alphaproteobacteria</taxon>
        <taxon>Acetobacterales</taxon>
        <taxon>Roseomonadaceae</taxon>
        <taxon>Falsiroseomonas</taxon>
    </lineage>
</organism>
<evidence type="ECO:0000313" key="3">
    <source>
        <dbReference type="Proteomes" id="UP000199473"/>
    </source>
</evidence>
<evidence type="ECO:0000313" key="2">
    <source>
        <dbReference type="EMBL" id="SFL05677.1"/>
    </source>
</evidence>
<name>A0A1I4EMB7_9PROT</name>
<keyword evidence="3" id="KW-1185">Reference proteome</keyword>
<reference evidence="2 3" key="1">
    <citation type="submission" date="2016-10" db="EMBL/GenBank/DDBJ databases">
        <authorList>
            <person name="de Groot N.N."/>
        </authorList>
    </citation>
    <scope>NUCLEOTIDE SEQUENCE [LARGE SCALE GENOMIC DNA]</scope>
    <source>
        <strain evidence="2 3">DSM 19981</strain>
    </source>
</reference>
<dbReference type="AlphaFoldDB" id="A0A1I4EMB7"/>